<dbReference type="Proteomes" id="UP000463949">
    <property type="component" value="Chromosome"/>
</dbReference>
<sequence>MKFIIRKILNKDKDKDNYALLKKSEVDWDAYALTLPDKVKDPVLFFMHNYLDYPLKIVGVFHSSYYLKNNPDVLSNGTNPLVHFLIYGQYEGRSAWQEDDEIILKKTENKKIVDNNDFKSRLEALLLKEKILQNGLSSAEQEKWINELIDVSESGIVKIQDFFDQEHYEAMYPDVADPSINSFFHYIFHGHEEGRLGFLDIDSLIIKGGQEKDKHLSSVLLVSHEASATGAPVVALEVSKRLSKYFNIVTCTLRGGSYIQTLSKLG</sequence>
<name>A0A857GP47_9GAMM</name>
<organism evidence="1 2">
    <name type="scientific">Vreelandella aquamarina</name>
    <dbReference type="NCBI Taxonomy" id="77097"/>
    <lineage>
        <taxon>Bacteria</taxon>
        <taxon>Pseudomonadati</taxon>
        <taxon>Pseudomonadota</taxon>
        <taxon>Gammaproteobacteria</taxon>
        <taxon>Oceanospirillales</taxon>
        <taxon>Halomonadaceae</taxon>
        <taxon>Vreelandella</taxon>
    </lineage>
</organism>
<reference evidence="1 2" key="1">
    <citation type="submission" date="2017-10" db="EMBL/GenBank/DDBJ databases">
        <title>Coral associated bacteria.</title>
        <authorList>
            <person name="Wang X."/>
        </authorList>
    </citation>
    <scope>NUCLEOTIDE SEQUENCE [LARGE SCALE GENOMIC DNA]</scope>
    <source>
        <strain evidence="1 2">SCSIO 43005</strain>
    </source>
</reference>
<dbReference type="AlphaFoldDB" id="A0A857GP47"/>
<evidence type="ECO:0000313" key="1">
    <source>
        <dbReference type="EMBL" id="QHD50387.1"/>
    </source>
</evidence>
<dbReference type="EMBL" id="CP024621">
    <property type="protein sequence ID" value="QHD50387.1"/>
    <property type="molecule type" value="Genomic_DNA"/>
</dbReference>
<proteinExistence type="predicted"/>
<dbReference type="RefSeq" id="WP_159342668.1">
    <property type="nucleotide sequence ID" value="NZ_CP024621.1"/>
</dbReference>
<dbReference type="OrthoDB" id="7068720at2"/>
<gene>
    <name evidence="1" type="ORF">CTT34_12170</name>
</gene>
<evidence type="ECO:0000313" key="2">
    <source>
        <dbReference type="Proteomes" id="UP000463949"/>
    </source>
</evidence>
<dbReference type="KEGG" id="hmd:CTT34_12170"/>
<accession>A0A857GP47</accession>
<protein>
    <submittedName>
        <fullName evidence="1">Uncharacterized protein</fullName>
    </submittedName>
</protein>